<dbReference type="PANTHER" id="PTHR11439:SF463">
    <property type="entry name" value="REVERSE TRANSCRIPTASE TY1_COPIA-TYPE DOMAIN-CONTAINING PROTEIN"/>
    <property type="match status" value="1"/>
</dbReference>
<feature type="non-terminal residue" evidence="1">
    <location>
        <position position="1"/>
    </location>
</feature>
<dbReference type="PANTHER" id="PTHR11439">
    <property type="entry name" value="GAG-POL-RELATED RETROTRANSPOSON"/>
    <property type="match status" value="1"/>
</dbReference>
<proteinExistence type="predicted"/>
<reference evidence="1" key="1">
    <citation type="submission" date="2023-10" db="EMBL/GenBank/DDBJ databases">
        <authorList>
            <person name="Chen Y."/>
            <person name="Shah S."/>
            <person name="Dougan E. K."/>
            <person name="Thang M."/>
            <person name="Chan C."/>
        </authorList>
    </citation>
    <scope>NUCLEOTIDE SEQUENCE [LARGE SCALE GENOMIC DNA]</scope>
</reference>
<sequence length="451" mass="50104">DQHVLMFLVITRAHPHCEMKRKWWVKLPSEDPRSAGPNVCGLLVRCLYGCRDAGRNFELLVRETLEGKMGFSCGVWCPCIYRRGDGKLVAYVYGDNFALKGSRTDNLEFYRELQKYMWVKLEGMLGPNKSAGDVQEVVCLNRVFRWTSRGGVELEADSRHALIMMQQLNLWRGSNALSTPVVKAKSVDRGRVLEGEGATRYRSLVMRSSYLSEDRPDIKYAVKEAAKCMREPCEHDMELVKRIASISWAVRDWFRGVLKGFSDSDFAGCLGTRKSTSCGVFQVGDHMIKVFSAIQGSEALSSGEAEWYALVRAASCGIGLVSLARDMGYELELCLAGDATAASGIAHRRGAGRIRHIETKTLWLQRHVTECRVILSKTLGQVNVADLGTKHLAQKELDEMLGLLGFFVAAGKSDLSLAVAGNLLEPDLACEPEGKYEDALAPYARETSRVS</sequence>
<accession>A0ABN9VFA7</accession>
<dbReference type="Proteomes" id="UP001189429">
    <property type="component" value="Unassembled WGS sequence"/>
</dbReference>
<keyword evidence="2" id="KW-1185">Reference proteome</keyword>
<comment type="caution">
    <text evidence="1">The sequence shown here is derived from an EMBL/GenBank/DDBJ whole genome shotgun (WGS) entry which is preliminary data.</text>
</comment>
<evidence type="ECO:0008006" key="3">
    <source>
        <dbReference type="Google" id="ProtNLM"/>
    </source>
</evidence>
<dbReference type="EMBL" id="CAUYUJ010016990">
    <property type="protein sequence ID" value="CAK0870716.1"/>
    <property type="molecule type" value="Genomic_DNA"/>
</dbReference>
<protein>
    <recommendedName>
        <fullName evidence="3">Reverse transcriptase Ty1/copia-type domain-containing protein</fullName>
    </recommendedName>
</protein>
<name>A0ABN9VFA7_9DINO</name>
<evidence type="ECO:0000313" key="2">
    <source>
        <dbReference type="Proteomes" id="UP001189429"/>
    </source>
</evidence>
<evidence type="ECO:0000313" key="1">
    <source>
        <dbReference type="EMBL" id="CAK0870716.1"/>
    </source>
</evidence>
<dbReference type="CDD" id="cd09272">
    <property type="entry name" value="RNase_HI_RT_Ty1"/>
    <property type="match status" value="1"/>
</dbReference>
<organism evidence="1 2">
    <name type="scientific">Prorocentrum cordatum</name>
    <dbReference type="NCBI Taxonomy" id="2364126"/>
    <lineage>
        <taxon>Eukaryota</taxon>
        <taxon>Sar</taxon>
        <taxon>Alveolata</taxon>
        <taxon>Dinophyceae</taxon>
        <taxon>Prorocentrales</taxon>
        <taxon>Prorocentraceae</taxon>
        <taxon>Prorocentrum</taxon>
    </lineage>
</organism>
<gene>
    <name evidence="1" type="ORF">PCOR1329_LOCUS56746</name>
</gene>